<accession>A0ABW7VVT0</accession>
<proteinExistence type="predicted"/>
<feature type="region of interest" description="Disordered" evidence="1">
    <location>
        <begin position="359"/>
        <end position="396"/>
    </location>
</feature>
<evidence type="ECO:0000313" key="3">
    <source>
        <dbReference type="Proteomes" id="UP001611494"/>
    </source>
</evidence>
<comment type="caution">
    <text evidence="2">The sequence shown here is derived from an EMBL/GenBank/DDBJ whole genome shotgun (WGS) entry which is preliminary data.</text>
</comment>
<sequence>MAQPQVSVLEIFCPVVFFHEDGDVAGNSTNALPYHRDREAHSLRADRPDLHTRRMKGLAPELISGSRLAVSMREATEVLARTARSEGQNLHDLLTAYSGTLRNAAGEVSNADSSGADLARIVAGTEPRGPWLIGWDGRYRHFTFEPRHVRSMPLLDHEGKIFGVSFPTHHTGYNADRKAYRTWSQMPNRLSDTEFVPEIRSDRAGNRNPSWRDRGPALPAPWAVDAQDGALFVHAHAGRRGFEVEVNVGTDDDPDWRILLAPERFFGHILAANQHFQAASRAAPRRPLVMLCCHAGNPEYGHAQGAAEVLHGEGLRHDVHATVAQNWIGWAEEDGTAGVIVEVPVGSSPTDAVVTIRAPDQAAPPVGTDQKTSLTATIPPPAERRSGVDALPPTDK</sequence>
<keyword evidence="3" id="KW-1185">Reference proteome</keyword>
<dbReference type="Proteomes" id="UP001611494">
    <property type="component" value="Unassembled WGS sequence"/>
</dbReference>
<dbReference type="RefSeq" id="WP_397062015.1">
    <property type="nucleotide sequence ID" value="NZ_JBIRYL010000001.1"/>
</dbReference>
<gene>
    <name evidence="2" type="ORF">ACH49Z_12695</name>
</gene>
<dbReference type="EMBL" id="JBIRYL010000001">
    <property type="protein sequence ID" value="MFI2230700.1"/>
    <property type="molecule type" value="Genomic_DNA"/>
</dbReference>
<evidence type="ECO:0000313" key="2">
    <source>
        <dbReference type="EMBL" id="MFI2230700.1"/>
    </source>
</evidence>
<organism evidence="2 3">
    <name type="scientific">Nocardia testacea</name>
    <dbReference type="NCBI Taxonomy" id="248551"/>
    <lineage>
        <taxon>Bacteria</taxon>
        <taxon>Bacillati</taxon>
        <taxon>Actinomycetota</taxon>
        <taxon>Actinomycetes</taxon>
        <taxon>Mycobacteriales</taxon>
        <taxon>Nocardiaceae</taxon>
        <taxon>Nocardia</taxon>
    </lineage>
</organism>
<evidence type="ECO:0000256" key="1">
    <source>
        <dbReference type="SAM" id="MobiDB-lite"/>
    </source>
</evidence>
<name>A0ABW7VVT0_9NOCA</name>
<protein>
    <submittedName>
        <fullName evidence="2">Uncharacterized protein</fullName>
    </submittedName>
</protein>
<reference evidence="2 3" key="1">
    <citation type="submission" date="2024-10" db="EMBL/GenBank/DDBJ databases">
        <title>The Natural Products Discovery Center: Release of the First 8490 Sequenced Strains for Exploring Actinobacteria Biosynthetic Diversity.</title>
        <authorList>
            <person name="Kalkreuter E."/>
            <person name="Kautsar S.A."/>
            <person name="Yang D."/>
            <person name="Bader C.D."/>
            <person name="Teijaro C.N."/>
            <person name="Fluegel L."/>
            <person name="Davis C.M."/>
            <person name="Simpson J.R."/>
            <person name="Lauterbach L."/>
            <person name="Steele A.D."/>
            <person name="Gui C."/>
            <person name="Meng S."/>
            <person name="Li G."/>
            <person name="Viehrig K."/>
            <person name="Ye F."/>
            <person name="Su P."/>
            <person name="Kiefer A.F."/>
            <person name="Nichols A."/>
            <person name="Cepeda A.J."/>
            <person name="Yan W."/>
            <person name="Fan B."/>
            <person name="Jiang Y."/>
            <person name="Adhikari A."/>
            <person name="Zheng C.-J."/>
            <person name="Schuster L."/>
            <person name="Cowan T.M."/>
            <person name="Smanski M.J."/>
            <person name="Chevrette M.G."/>
            <person name="De Carvalho L.P.S."/>
            <person name="Shen B."/>
        </authorList>
    </citation>
    <scope>NUCLEOTIDE SEQUENCE [LARGE SCALE GENOMIC DNA]</scope>
    <source>
        <strain evidence="2 3">NPDC019377</strain>
    </source>
</reference>